<feature type="region of interest" description="Disordered" evidence="1">
    <location>
        <begin position="306"/>
        <end position="342"/>
    </location>
</feature>
<dbReference type="eggNOG" id="ENOG502ZYSX">
    <property type="taxonomic scope" value="Bacteria"/>
</dbReference>
<reference evidence="4" key="1">
    <citation type="journal article" date="2012" name="PLoS ONE">
        <title>The success of Acinetobacter species; genetic, metabolic and virulence attributes.</title>
        <authorList>
            <person name="Peleg A.Y."/>
            <person name="de Breij A."/>
            <person name="Adams M.D."/>
            <person name="Cerqueira G.M."/>
            <person name="Mocali S."/>
            <person name="Galardini M."/>
            <person name="Nibbering P.H."/>
            <person name="Earl A.M."/>
            <person name="Ward D.V."/>
            <person name="Paterson D.L."/>
            <person name="Seifert H."/>
            <person name="Dijkshoorn L."/>
        </authorList>
    </citation>
    <scope>NUCLEOTIDE SEQUENCE [LARGE SCALE GENOMIC DNA]</scope>
    <source>
        <strain evidence="4">SH046</strain>
    </source>
</reference>
<feature type="compositionally biased region" description="Basic and acidic residues" evidence="1">
    <location>
        <begin position="839"/>
        <end position="853"/>
    </location>
</feature>
<feature type="compositionally biased region" description="Polar residues" evidence="1">
    <location>
        <begin position="478"/>
        <end position="487"/>
    </location>
</feature>
<dbReference type="AlphaFoldDB" id="D0SHE4"/>
<organism evidence="3 4">
    <name type="scientific">Acinetobacter johnsonii SH046</name>
    <dbReference type="NCBI Taxonomy" id="575586"/>
    <lineage>
        <taxon>Bacteria</taxon>
        <taxon>Pseudomonadati</taxon>
        <taxon>Pseudomonadota</taxon>
        <taxon>Gammaproteobacteria</taxon>
        <taxon>Moraxellales</taxon>
        <taxon>Moraxellaceae</taxon>
        <taxon>Acinetobacter</taxon>
    </lineage>
</organism>
<name>D0SHE4_ACIJO</name>
<dbReference type="Proteomes" id="UP000012047">
    <property type="component" value="Unassembled WGS sequence"/>
</dbReference>
<feature type="region of interest" description="Disordered" evidence="1">
    <location>
        <begin position="463"/>
        <end position="487"/>
    </location>
</feature>
<dbReference type="EMBL" id="GG704978">
    <property type="protein sequence ID" value="EEY94620.1"/>
    <property type="molecule type" value="Genomic_DNA"/>
</dbReference>
<feature type="compositionally biased region" description="Basic and acidic residues" evidence="1">
    <location>
        <begin position="395"/>
        <end position="427"/>
    </location>
</feature>
<dbReference type="Pfam" id="PF03432">
    <property type="entry name" value="Relaxase"/>
    <property type="match status" value="1"/>
</dbReference>
<protein>
    <recommendedName>
        <fullName evidence="2">MobA/VirD2-like nuclease domain-containing protein</fullName>
    </recommendedName>
</protein>
<evidence type="ECO:0000256" key="1">
    <source>
        <dbReference type="SAM" id="MobiDB-lite"/>
    </source>
</evidence>
<feature type="region of interest" description="Disordered" evidence="1">
    <location>
        <begin position="825"/>
        <end position="853"/>
    </location>
</feature>
<dbReference type="InterPro" id="IPR005094">
    <property type="entry name" value="Endonuclease_MobA/VirD2"/>
</dbReference>
<dbReference type="HOGENOM" id="CLU_342778_0_0_6"/>
<evidence type="ECO:0000313" key="4">
    <source>
        <dbReference type="Proteomes" id="UP000012047"/>
    </source>
</evidence>
<sequence>MTRVHIKFLEHGKGSAAKASAYVLDKLDHMGNVRAGVEVLRGDATTFNAICDSSPHLWKYTSGVIAWSKEDAPTDEQIKEVLDDFEQHAFAGLEQSQYHLFAVLHTDQDGSKHIHVLTPRLDIESGKSLNIAPPGHEKHFDSLRDYFNTKYEWSRPDDFLLMRTTQEPNHIAKLNAQAKNILSSQELENLPKKQFCQAMDNYVQTLLKTQTAENRADIVACLKQLDGIDSIKPSKDFLTVTLSSGKKHRLKGDFYNEKFEIGSYSEHLRAAAENRATANELAAALTDADQLRATYRTKRETYHRRHHAFAQRTADNNSPRIAPTLDFDSDKESITPSNTNAHNELYGANTSITSTAMQYRYIEHRNRHNQHRFVFNINPDVTGRNQQPVGKHHDRSREPAAEYPRPDPTRNSEPKRAVPERHPDLNHGKIERTEIQIHFLGDDRFWTADSFNRFISGLSNQYKSEDHRSTARSHSTEHTTNFKSNQNLESIAEISNADRNRPFFERAKRLIESTKLLIDSTNQLVNRAKQRIESTSEFIKKHLEQIQRSRAELTKQNHPFENRERNPTSLDPGHEIRTFKARAGQLFRAITASISKQCADPIADAINKNFEATEFKQHYQRFSEGRIETDSIEYQHTADRSRESTLENLASEGTRQLLQRFRDAEQANRHARGDSGKISRINQQLGGLETTVADIRLMPKLATDFHLSSLRNDNYYPDYVVYHKELCDKQQQAYDSKKLSLLIDYTKKKAENLETYMSRASRNLNKSDYEKIEQIIKNDQRMLKYLQCEKILERQDTRFEQHRAAYQSCLKRFENIKLDIEQIKNSSSQHNVSQNTYEPEYKTKPKNDLDFNF</sequence>
<feature type="domain" description="MobA/VirD2-like nuclease" evidence="2">
    <location>
        <begin position="60"/>
        <end position="149"/>
    </location>
</feature>
<accession>D0SHE4</accession>
<feature type="region of interest" description="Disordered" evidence="1">
    <location>
        <begin position="377"/>
        <end position="427"/>
    </location>
</feature>
<feature type="compositionally biased region" description="Polar residues" evidence="1">
    <location>
        <begin position="825"/>
        <end position="837"/>
    </location>
</feature>
<gene>
    <name evidence="3" type="ORF">HMPREF0016_03267</name>
</gene>
<proteinExistence type="predicted"/>
<evidence type="ECO:0000313" key="3">
    <source>
        <dbReference type="EMBL" id="EEY94620.1"/>
    </source>
</evidence>
<feature type="compositionally biased region" description="Basic and acidic residues" evidence="1">
    <location>
        <begin position="463"/>
        <end position="477"/>
    </location>
</feature>
<evidence type="ECO:0000259" key="2">
    <source>
        <dbReference type="Pfam" id="PF03432"/>
    </source>
</evidence>